<accession>A0A845BSR4</accession>
<evidence type="ECO:0000313" key="3">
    <source>
        <dbReference type="Proteomes" id="UP000467214"/>
    </source>
</evidence>
<dbReference type="EMBL" id="WSSB01000007">
    <property type="protein sequence ID" value="MXR37216.1"/>
    <property type="molecule type" value="Genomic_DNA"/>
</dbReference>
<name>A0A845BSR4_9NEIS</name>
<proteinExistence type="predicted"/>
<feature type="domain" description="TPM" evidence="1">
    <location>
        <begin position="24"/>
        <end position="145"/>
    </location>
</feature>
<dbReference type="PANTHER" id="PTHR30373">
    <property type="entry name" value="UPF0603 PROTEIN YGCG"/>
    <property type="match status" value="1"/>
</dbReference>
<dbReference type="Pfam" id="PF04536">
    <property type="entry name" value="TPM_phosphatase"/>
    <property type="match status" value="1"/>
</dbReference>
<protein>
    <recommendedName>
        <fullName evidence="1">TPM domain-containing protein</fullName>
    </recommendedName>
</protein>
<comment type="caution">
    <text evidence="2">The sequence shown here is derived from an EMBL/GenBank/DDBJ whole genome shotgun (WGS) entry which is preliminary data.</text>
</comment>
<evidence type="ECO:0000259" key="1">
    <source>
        <dbReference type="Pfam" id="PF04536"/>
    </source>
</evidence>
<sequence length="169" mass="18968">MVMTKLTRILRHLSLSSWQLRRSFTPALLDNIEHAIRAGEQRHCAQVCFAVEGALSGRALLAGTTARERAIEVFSRLRVWDTEHNNGVLIYLLLAERDVEIVADRGISARVAPAQWEAICHTMEAAFRQGQFEQGTLAGIEALTQLLHHHYPANGTPRPNEIADRPVVW</sequence>
<evidence type="ECO:0000313" key="2">
    <source>
        <dbReference type="EMBL" id="MXR37216.1"/>
    </source>
</evidence>
<dbReference type="AlphaFoldDB" id="A0A845BSR4"/>
<reference evidence="2 3" key="1">
    <citation type="submission" date="2019-12" db="EMBL/GenBank/DDBJ databases">
        <title>Neisseriaceae gen. nov. sp. Genome sequencing and assembly.</title>
        <authorList>
            <person name="Liu Z."/>
            <person name="Li A."/>
        </authorList>
    </citation>
    <scope>NUCLEOTIDE SEQUENCE [LARGE SCALE GENOMIC DNA]</scope>
    <source>
        <strain evidence="2 3">B2N2-7</strain>
    </source>
</reference>
<dbReference type="PANTHER" id="PTHR30373:SF8">
    <property type="entry name" value="BLL7265 PROTEIN"/>
    <property type="match status" value="1"/>
</dbReference>
<dbReference type="Proteomes" id="UP000467214">
    <property type="component" value="Unassembled WGS sequence"/>
</dbReference>
<keyword evidence="3" id="KW-1185">Reference proteome</keyword>
<gene>
    <name evidence="2" type="ORF">GQF02_09555</name>
</gene>
<dbReference type="Gene3D" id="3.10.310.50">
    <property type="match status" value="1"/>
</dbReference>
<dbReference type="InterPro" id="IPR007621">
    <property type="entry name" value="TPM_dom"/>
</dbReference>
<organism evidence="2 3">
    <name type="scientific">Craterilacuibacter sinensis</name>
    <dbReference type="NCBI Taxonomy" id="2686017"/>
    <lineage>
        <taxon>Bacteria</taxon>
        <taxon>Pseudomonadati</taxon>
        <taxon>Pseudomonadota</taxon>
        <taxon>Betaproteobacteria</taxon>
        <taxon>Neisseriales</taxon>
        <taxon>Neisseriaceae</taxon>
        <taxon>Craterilacuibacter</taxon>
    </lineage>
</organism>